<feature type="transmembrane region" description="Helical" evidence="1">
    <location>
        <begin position="404"/>
        <end position="436"/>
    </location>
</feature>
<evidence type="ECO:0000256" key="1">
    <source>
        <dbReference type="SAM" id="Phobius"/>
    </source>
</evidence>
<comment type="caution">
    <text evidence="3">The sequence shown here is derived from an EMBL/GenBank/DDBJ whole genome shotgun (WGS) entry which is preliminary data.</text>
</comment>
<dbReference type="EMBL" id="JAUKUA010000001">
    <property type="protein sequence ID" value="KAK0730221.1"/>
    <property type="molecule type" value="Genomic_DNA"/>
</dbReference>
<gene>
    <name evidence="3" type="ORF">B0H67DRAFT_26336</name>
</gene>
<organism evidence="3 4">
    <name type="scientific">Lasiosphaeris hirsuta</name>
    <dbReference type="NCBI Taxonomy" id="260670"/>
    <lineage>
        <taxon>Eukaryota</taxon>
        <taxon>Fungi</taxon>
        <taxon>Dikarya</taxon>
        <taxon>Ascomycota</taxon>
        <taxon>Pezizomycotina</taxon>
        <taxon>Sordariomycetes</taxon>
        <taxon>Sordariomycetidae</taxon>
        <taxon>Sordariales</taxon>
        <taxon>Lasiosphaeriaceae</taxon>
        <taxon>Lasiosphaeris</taxon>
    </lineage>
</organism>
<keyword evidence="1" id="KW-0472">Membrane</keyword>
<feature type="transmembrane region" description="Helical" evidence="1">
    <location>
        <begin position="362"/>
        <end position="384"/>
    </location>
</feature>
<keyword evidence="1" id="KW-0812">Transmembrane</keyword>
<evidence type="ECO:0000259" key="2">
    <source>
        <dbReference type="Pfam" id="PF06985"/>
    </source>
</evidence>
<evidence type="ECO:0000313" key="3">
    <source>
        <dbReference type="EMBL" id="KAK0730221.1"/>
    </source>
</evidence>
<proteinExistence type="predicted"/>
<feature type="domain" description="Heterokaryon incompatibility" evidence="2">
    <location>
        <begin position="71"/>
        <end position="269"/>
    </location>
</feature>
<dbReference type="Proteomes" id="UP001172102">
    <property type="component" value="Unassembled WGS sequence"/>
</dbReference>
<protein>
    <submittedName>
        <fullName evidence="3">Heterokaryon incompatibility protein-domain-containing protein</fullName>
    </submittedName>
</protein>
<name>A0AA40EAM4_9PEZI</name>
<dbReference type="InterPro" id="IPR010730">
    <property type="entry name" value="HET"/>
</dbReference>
<dbReference type="AlphaFoldDB" id="A0AA40EAM4"/>
<accession>A0AA40EAM4</accession>
<dbReference type="PANTHER" id="PTHR24148">
    <property type="entry name" value="ANKYRIN REPEAT DOMAIN-CONTAINING PROTEIN 39 HOMOLOG-RELATED"/>
    <property type="match status" value="1"/>
</dbReference>
<keyword evidence="4" id="KW-1185">Reference proteome</keyword>
<sequence>MNERTPLFSSGQGSLLPACTTRTTQLYAELALSPGSRCVRLLDLQAAPPGLDDAPLTAHLRVASLADRPVFSTLSYVWGSPASARPWHQITLLPQRVNLAITESCFQALQRIRARVGAVTIWVDSICVNQEDEAEKTFQIPLMMDIYSSARVGYNWLGESNDQLDHAIRRLRSRATISARLPLAYLVSSCQEQREHEWKAFVSRLWKDALGRVFYHLRRASIIDLKQPGQLGADWNRCIKTLRHKGKDLAGIQQLLGHPWTRRAWTFQELVLSRSPVFLCGENYILWEDIINATCLEDHSPELTSALRPWRSLADLWLNLPRLPTQSLQSSDPEIEAFPPLPSFRELLDRRWLQKLRMLREVLHSVVFLTTICIYAASAGIIIVLARQQPQEIVSPKMVTDSRIIYGAMFFICLSFPFLFGIIIPTICGFLSFILIGKLPAEQDAHHENHPLESLLLNGVWTALAQRASSEPRDKFFALSGILKAMGASPSLPNYSWTVRETYHNLFRVLLAWQPTTASVMLSAGLSDHGTDWPSWLPNWTVPERNTWLVDRYRADHTIHAAPIRSTLNRRPVLIGDKLVLSGQYIGTVEICVRLGAITSVDDRSQLLHPLHQLAQWMRSVTTRTSGLEAYTVIQSSLFSILEGLSRPKQNTMAEYTFWDAKVKEWRTIEYTKKRWEAPYDFIDCLDEFKAFEAFHQIIHRPDSRTEEAMLSKLQGNRVAFDYFVRTVNRLAGEERGLFVLTTKMAGSGSLEMVEGDTIYLAAGVRAPILLRGTSTLRYVSPVLVHGIMHGEQFREGELDTVELQ</sequence>
<dbReference type="InterPro" id="IPR052895">
    <property type="entry name" value="HetReg/Transcr_Mod"/>
</dbReference>
<keyword evidence="1" id="KW-1133">Transmembrane helix</keyword>
<dbReference type="Pfam" id="PF06985">
    <property type="entry name" value="HET"/>
    <property type="match status" value="1"/>
</dbReference>
<dbReference type="PANTHER" id="PTHR24148:SF73">
    <property type="entry name" value="HET DOMAIN PROTEIN (AFU_ORTHOLOGUE AFUA_8G01020)"/>
    <property type="match status" value="1"/>
</dbReference>
<evidence type="ECO:0000313" key="4">
    <source>
        <dbReference type="Proteomes" id="UP001172102"/>
    </source>
</evidence>
<reference evidence="3" key="1">
    <citation type="submission" date="2023-06" db="EMBL/GenBank/DDBJ databases">
        <title>Genome-scale phylogeny and comparative genomics of the fungal order Sordariales.</title>
        <authorList>
            <consortium name="Lawrence Berkeley National Laboratory"/>
            <person name="Hensen N."/>
            <person name="Bonometti L."/>
            <person name="Westerberg I."/>
            <person name="Brannstrom I.O."/>
            <person name="Guillou S."/>
            <person name="Cros-Aarteil S."/>
            <person name="Calhoun S."/>
            <person name="Haridas S."/>
            <person name="Kuo A."/>
            <person name="Mondo S."/>
            <person name="Pangilinan J."/>
            <person name="Riley R."/>
            <person name="Labutti K."/>
            <person name="Andreopoulos B."/>
            <person name="Lipzen A."/>
            <person name="Chen C."/>
            <person name="Yanf M."/>
            <person name="Daum C."/>
            <person name="Ng V."/>
            <person name="Clum A."/>
            <person name="Steindorff A."/>
            <person name="Ohm R."/>
            <person name="Martin F."/>
            <person name="Silar P."/>
            <person name="Natvig D."/>
            <person name="Lalanne C."/>
            <person name="Gautier V."/>
            <person name="Ament-Velasquez S.L."/>
            <person name="Kruys A."/>
            <person name="Hutchinson M.I."/>
            <person name="Powell A.J."/>
            <person name="Barry K."/>
            <person name="Miller A.N."/>
            <person name="Grigoriev I.V."/>
            <person name="Debuchy R."/>
            <person name="Gladieux P."/>
            <person name="Thoren M.H."/>
            <person name="Johannesson H."/>
        </authorList>
    </citation>
    <scope>NUCLEOTIDE SEQUENCE</scope>
    <source>
        <strain evidence="3">SMH4607-1</strain>
    </source>
</reference>